<keyword evidence="3" id="KW-0547">Nucleotide-binding</keyword>
<dbReference type="GO" id="GO:0005524">
    <property type="term" value="F:ATP binding"/>
    <property type="evidence" value="ECO:0007669"/>
    <property type="project" value="UniProtKB-KW"/>
</dbReference>
<dbReference type="CDD" id="cd03220">
    <property type="entry name" value="ABC_KpsT_Wzt"/>
    <property type="match status" value="1"/>
</dbReference>
<accession>A0ABY7S032</accession>
<evidence type="ECO:0000313" key="7">
    <source>
        <dbReference type="Proteomes" id="UP001202717"/>
    </source>
</evidence>
<dbReference type="RefSeq" id="WP_249995292.1">
    <property type="nucleotide sequence ID" value="NZ_CP116221.1"/>
</dbReference>
<dbReference type="InterPro" id="IPR050683">
    <property type="entry name" value="Bact_Polysacc_Export_ATP-bd"/>
</dbReference>
<keyword evidence="7" id="KW-1185">Reference proteome</keyword>
<comment type="similarity">
    <text evidence="1">Belongs to the ABC transporter superfamily.</text>
</comment>
<evidence type="ECO:0000256" key="1">
    <source>
        <dbReference type="ARBA" id="ARBA00005417"/>
    </source>
</evidence>
<feature type="domain" description="ABC transporter" evidence="5">
    <location>
        <begin position="44"/>
        <end position="269"/>
    </location>
</feature>
<dbReference type="Gene3D" id="3.40.50.300">
    <property type="entry name" value="P-loop containing nucleotide triphosphate hydrolases"/>
    <property type="match status" value="1"/>
</dbReference>
<evidence type="ECO:0000256" key="4">
    <source>
        <dbReference type="ARBA" id="ARBA00022840"/>
    </source>
</evidence>
<dbReference type="PROSITE" id="PS50893">
    <property type="entry name" value="ABC_TRANSPORTER_2"/>
    <property type="match status" value="1"/>
</dbReference>
<dbReference type="EMBL" id="CP116221">
    <property type="protein sequence ID" value="WCO02524.1"/>
    <property type="molecule type" value="Genomic_DNA"/>
</dbReference>
<dbReference type="SMART" id="SM00382">
    <property type="entry name" value="AAA"/>
    <property type="match status" value="1"/>
</dbReference>
<evidence type="ECO:0000256" key="3">
    <source>
        <dbReference type="ARBA" id="ARBA00022741"/>
    </source>
</evidence>
<dbReference type="InterPro" id="IPR003439">
    <property type="entry name" value="ABC_transporter-like_ATP-bd"/>
</dbReference>
<protein>
    <submittedName>
        <fullName evidence="6">Polysaccharide ABC transporter ATP-binding protein</fullName>
    </submittedName>
</protein>
<dbReference type="InterPro" id="IPR027417">
    <property type="entry name" value="P-loop_NTPase"/>
</dbReference>
<evidence type="ECO:0000256" key="2">
    <source>
        <dbReference type="ARBA" id="ARBA00022448"/>
    </source>
</evidence>
<dbReference type="InterPro" id="IPR015860">
    <property type="entry name" value="ABC_transpr_TagH-like"/>
</dbReference>
<dbReference type="SUPFAM" id="SSF52540">
    <property type="entry name" value="P-loop containing nucleoside triphosphate hydrolases"/>
    <property type="match status" value="1"/>
</dbReference>
<dbReference type="Proteomes" id="UP001202717">
    <property type="component" value="Chromosome"/>
</dbReference>
<proteinExistence type="inferred from homology"/>
<dbReference type="PANTHER" id="PTHR46743:SF2">
    <property type="entry name" value="TEICHOIC ACIDS EXPORT ATP-BINDING PROTEIN TAGH"/>
    <property type="match status" value="1"/>
</dbReference>
<dbReference type="Gene3D" id="2.70.50.60">
    <property type="entry name" value="abc- transporter (atp binding component) like domain"/>
    <property type="match status" value="1"/>
</dbReference>
<dbReference type="PANTHER" id="PTHR46743">
    <property type="entry name" value="TEICHOIC ACIDS EXPORT ATP-BINDING PROTEIN TAGH"/>
    <property type="match status" value="1"/>
</dbReference>
<dbReference type="Pfam" id="PF00005">
    <property type="entry name" value="ABC_tran"/>
    <property type="match status" value="1"/>
</dbReference>
<dbReference type="PROSITE" id="PS00211">
    <property type="entry name" value="ABC_TRANSPORTER_1"/>
    <property type="match status" value="1"/>
</dbReference>
<reference evidence="6 7" key="1">
    <citation type="submission" date="2023-01" db="EMBL/GenBank/DDBJ databases">
        <title>Psychroserpens ponticola sp. nov., isolated from seawater.</title>
        <authorList>
            <person name="Kristyanto S."/>
            <person name="Jung J."/>
            <person name="Kim J.M."/>
            <person name="Jeon C.O."/>
        </authorList>
    </citation>
    <scope>NUCLEOTIDE SEQUENCE [LARGE SCALE GENOMIC DNA]</scope>
    <source>
        <strain evidence="6 7">MSW6</strain>
    </source>
</reference>
<gene>
    <name evidence="6" type="ORF">MUN68_003285</name>
</gene>
<dbReference type="InterPro" id="IPR017871">
    <property type="entry name" value="ABC_transporter-like_CS"/>
</dbReference>
<name>A0ABY7S032_9FLAO</name>
<organism evidence="6 7">
    <name type="scientific">Psychroserpens ponticola</name>
    <dbReference type="NCBI Taxonomy" id="2932268"/>
    <lineage>
        <taxon>Bacteria</taxon>
        <taxon>Pseudomonadati</taxon>
        <taxon>Bacteroidota</taxon>
        <taxon>Flavobacteriia</taxon>
        <taxon>Flavobacteriales</taxon>
        <taxon>Flavobacteriaceae</taxon>
        <taxon>Psychroserpens</taxon>
    </lineage>
</organism>
<keyword evidence="2" id="KW-0813">Transport</keyword>
<dbReference type="InterPro" id="IPR003593">
    <property type="entry name" value="AAA+_ATPase"/>
</dbReference>
<keyword evidence="4 6" id="KW-0067">ATP-binding</keyword>
<sequence>MSDVILKAENISKQYRLGIVGTGTVSHDLNRWWNKIRGKEDPYLKIGESNDRSVKGNSNYVWALNDINFEVKKGEVLGIIGKNGAGKSTLLKILSRVTSPTTGEIKTKGRIASLLEVGTGFHPELTGKENIYLNGAILGMTKKEVTAKIDEIVAFSGCERYVNTPVKRYSSGMRVRLAFAVAAHLEPDILVIDEVLAVGDAEFQKKAIGKMQDISKGEGRTVLFVSHDMAAIQSLCYRLIVLKDGCVSYSGDVDKGIEFYLNNTDIIGLDYRNDNCKLGIHSVDFFDANQEKIKLVSVGQKILMHVKYQNPDCRNLSISIGFFDMFSNFKFSCRSDIINKSYDESQGEAILEIDKWPLSAGKYFYNLAVHDKSSMIENIKEAGVLYVEKGDFYGTGKLPGHSKAFYIDYKWM</sequence>
<evidence type="ECO:0000259" key="5">
    <source>
        <dbReference type="PROSITE" id="PS50893"/>
    </source>
</evidence>
<evidence type="ECO:0000313" key="6">
    <source>
        <dbReference type="EMBL" id="WCO02524.1"/>
    </source>
</evidence>